<organism evidence="2 3">
    <name type="scientific">Streptomyces agglomeratus</name>
    <dbReference type="NCBI Taxonomy" id="285458"/>
    <lineage>
        <taxon>Bacteria</taxon>
        <taxon>Bacillati</taxon>
        <taxon>Actinomycetota</taxon>
        <taxon>Actinomycetes</taxon>
        <taxon>Kitasatosporales</taxon>
        <taxon>Streptomycetaceae</taxon>
        <taxon>Streptomyces</taxon>
    </lineage>
</organism>
<evidence type="ECO:0000256" key="1">
    <source>
        <dbReference type="SAM" id="MobiDB-lite"/>
    </source>
</evidence>
<accession>A0A1E5PHL9</accession>
<dbReference type="AlphaFoldDB" id="A0A1E5PHL9"/>
<dbReference type="EMBL" id="MEHJ01000001">
    <property type="protein sequence ID" value="OEJ29029.1"/>
    <property type="molecule type" value="Genomic_DNA"/>
</dbReference>
<evidence type="ECO:0000313" key="2">
    <source>
        <dbReference type="EMBL" id="OEJ29029.1"/>
    </source>
</evidence>
<reference evidence="2 3" key="1">
    <citation type="submission" date="2016-08" db="EMBL/GenBank/DDBJ databases">
        <title>Complete genome sequence of Streptomyces agglomeratus strain 6-3-2, a novel anti-MRSA actinomycete isolated from Wuli of Tebit, China.</title>
        <authorList>
            <person name="Chen X."/>
        </authorList>
    </citation>
    <scope>NUCLEOTIDE SEQUENCE [LARGE SCALE GENOMIC DNA]</scope>
    <source>
        <strain evidence="2 3">6-3-2</strain>
    </source>
</reference>
<dbReference type="RefSeq" id="WP_069935853.1">
    <property type="nucleotide sequence ID" value="NZ_MEHJ01000001.1"/>
</dbReference>
<gene>
    <name evidence="2" type="ORF">AS594_36080</name>
</gene>
<sequence length="101" mass="10467">MWVTDQQLRPIDGVDLSGVPTHRDPRTLPPPRPTGWVVRPGAGRRGTVIHDAACAAAAGGGHEVGTLEALDALMRPGARACHDCPAAEILVPALELGQGHG</sequence>
<comment type="caution">
    <text evidence="2">The sequence shown here is derived from an EMBL/GenBank/DDBJ whole genome shotgun (WGS) entry which is preliminary data.</text>
</comment>
<dbReference type="OrthoDB" id="4322219at2"/>
<evidence type="ECO:0000313" key="3">
    <source>
        <dbReference type="Proteomes" id="UP000095759"/>
    </source>
</evidence>
<feature type="region of interest" description="Disordered" evidence="1">
    <location>
        <begin position="1"/>
        <end position="39"/>
    </location>
</feature>
<dbReference type="Pfam" id="PF19746">
    <property type="entry name" value="DUF6233"/>
    <property type="match status" value="1"/>
</dbReference>
<dbReference type="Proteomes" id="UP000095759">
    <property type="component" value="Unassembled WGS sequence"/>
</dbReference>
<protein>
    <submittedName>
        <fullName evidence="2">Uncharacterized protein</fullName>
    </submittedName>
</protein>
<name>A0A1E5PHL9_9ACTN</name>
<keyword evidence="3" id="KW-1185">Reference proteome</keyword>
<proteinExistence type="predicted"/>
<dbReference type="InterPro" id="IPR046200">
    <property type="entry name" value="DUF6233"/>
</dbReference>